<protein>
    <recommendedName>
        <fullName evidence="4">SOCS box domain-containing protein</fullName>
    </recommendedName>
</protein>
<keyword evidence="2 3" id="KW-0040">ANK repeat</keyword>
<organism evidence="5 6">
    <name type="scientific">Elysia crispata</name>
    <name type="common">lettuce slug</name>
    <dbReference type="NCBI Taxonomy" id="231223"/>
    <lineage>
        <taxon>Eukaryota</taxon>
        <taxon>Metazoa</taxon>
        <taxon>Spiralia</taxon>
        <taxon>Lophotrochozoa</taxon>
        <taxon>Mollusca</taxon>
        <taxon>Gastropoda</taxon>
        <taxon>Heterobranchia</taxon>
        <taxon>Euthyneura</taxon>
        <taxon>Panpulmonata</taxon>
        <taxon>Sacoglossa</taxon>
        <taxon>Placobranchoidea</taxon>
        <taxon>Plakobranchidae</taxon>
        <taxon>Elysia</taxon>
    </lineage>
</organism>
<dbReference type="InterPro" id="IPR002110">
    <property type="entry name" value="Ankyrin_rpt"/>
</dbReference>
<dbReference type="InterPro" id="IPR036770">
    <property type="entry name" value="Ankyrin_rpt-contain_sf"/>
</dbReference>
<sequence>MSPSIHPFLCEQGHCATAAKSLKQPVFCLVGCCKTVNMFNLCNICLVADKPSEALAKQLIVRPLAKDRKDDLKPSWLVGHGVSATLERQTGCQKLIGSWTVPIPGFKTIAIMSQPTFDKVPPLRNFPPPEPSKVPPPPPLLPPPIIYIHESARSGNVLGNSATIFNLTQAIEEDSLHKMKSLIEKKGVDVNSTLSYGVCILLKAIRSRSTKIVDYLITMGADPESSVRDMMRGPDGLEAEYSRCNRHDKWSMDTVKRLLPKLGDRIHNIVDNQGRTLLYLSCYFPDLSIFEYLVKAGLDPNITDNQGSSVLSLLITHNDYRAVVEMVQLLLRLPSIQVDIPNHFGSTPLFQSFLANKLEIFFLLLERGADPFVRTYAGNTLMHCPFLHSHKYLILYDLGLEVNAKNRAGLKPLQNKMELDFDFFILILLGRHVLEEEYTKMESSFKPATVREIKERVNEGEFSGLRLKSLCRQKIRNHLFEICPQTVVESIWLLPLPRPLQLYLDVLLYAKNLLAALGE</sequence>
<evidence type="ECO:0000256" key="2">
    <source>
        <dbReference type="ARBA" id="ARBA00023043"/>
    </source>
</evidence>
<feature type="repeat" description="ANK" evidence="3">
    <location>
        <begin position="273"/>
        <end position="305"/>
    </location>
</feature>
<proteinExistence type="predicted"/>
<accession>A0AAE0ZLQ1</accession>
<evidence type="ECO:0000259" key="4">
    <source>
        <dbReference type="PROSITE" id="PS50225"/>
    </source>
</evidence>
<evidence type="ECO:0000256" key="1">
    <source>
        <dbReference type="ARBA" id="ARBA00022737"/>
    </source>
</evidence>
<dbReference type="PROSITE" id="PS50225">
    <property type="entry name" value="SOCS"/>
    <property type="match status" value="1"/>
</dbReference>
<dbReference type="AlphaFoldDB" id="A0AAE0ZLQ1"/>
<dbReference type="Gene3D" id="1.25.40.20">
    <property type="entry name" value="Ankyrin repeat-containing domain"/>
    <property type="match status" value="2"/>
</dbReference>
<evidence type="ECO:0000313" key="5">
    <source>
        <dbReference type="EMBL" id="KAK3771457.1"/>
    </source>
</evidence>
<evidence type="ECO:0000313" key="6">
    <source>
        <dbReference type="Proteomes" id="UP001283361"/>
    </source>
</evidence>
<dbReference type="SUPFAM" id="SSF48403">
    <property type="entry name" value="Ankyrin repeat"/>
    <property type="match status" value="1"/>
</dbReference>
<dbReference type="Pfam" id="PF12796">
    <property type="entry name" value="Ank_2"/>
    <property type="match status" value="1"/>
</dbReference>
<name>A0AAE0ZLQ1_9GAST</name>
<dbReference type="SMART" id="SM00248">
    <property type="entry name" value="ANK"/>
    <property type="match status" value="4"/>
</dbReference>
<comment type="caution">
    <text evidence="5">The sequence shown here is derived from an EMBL/GenBank/DDBJ whole genome shotgun (WGS) entry which is preliminary data.</text>
</comment>
<dbReference type="PROSITE" id="PS50088">
    <property type="entry name" value="ANK_REPEAT"/>
    <property type="match status" value="2"/>
</dbReference>
<keyword evidence="6" id="KW-1185">Reference proteome</keyword>
<keyword evidence="1" id="KW-0677">Repeat</keyword>
<dbReference type="EMBL" id="JAWDGP010003738">
    <property type="protein sequence ID" value="KAK3771457.1"/>
    <property type="molecule type" value="Genomic_DNA"/>
</dbReference>
<reference evidence="5" key="1">
    <citation type="journal article" date="2023" name="G3 (Bethesda)">
        <title>A reference genome for the long-term kleptoplast-retaining sea slug Elysia crispata morphotype clarki.</title>
        <authorList>
            <person name="Eastman K.E."/>
            <person name="Pendleton A.L."/>
            <person name="Shaikh M.A."/>
            <person name="Suttiyut T."/>
            <person name="Ogas R."/>
            <person name="Tomko P."/>
            <person name="Gavelis G."/>
            <person name="Widhalm J.R."/>
            <person name="Wisecaver J.H."/>
        </authorList>
    </citation>
    <scope>NUCLEOTIDE SEQUENCE</scope>
    <source>
        <strain evidence="5">ECLA1</strain>
    </source>
</reference>
<dbReference type="PANTHER" id="PTHR24198">
    <property type="entry name" value="ANKYRIN REPEAT AND PROTEIN KINASE DOMAIN-CONTAINING PROTEIN"/>
    <property type="match status" value="1"/>
</dbReference>
<evidence type="ECO:0000256" key="3">
    <source>
        <dbReference type="PROSITE-ProRule" id="PRU00023"/>
    </source>
</evidence>
<gene>
    <name evidence="5" type="ORF">RRG08_011391</name>
</gene>
<dbReference type="PANTHER" id="PTHR24198:SF165">
    <property type="entry name" value="ANKYRIN REPEAT-CONTAINING PROTEIN-RELATED"/>
    <property type="match status" value="1"/>
</dbReference>
<dbReference type="InterPro" id="IPR001496">
    <property type="entry name" value="SOCS_box"/>
</dbReference>
<feature type="repeat" description="ANK" evidence="3">
    <location>
        <begin position="344"/>
        <end position="376"/>
    </location>
</feature>
<feature type="domain" description="SOCS box" evidence="4">
    <location>
        <begin position="467"/>
        <end position="510"/>
    </location>
</feature>
<dbReference type="Proteomes" id="UP001283361">
    <property type="component" value="Unassembled WGS sequence"/>
</dbReference>